<dbReference type="PROSITE" id="PS50937">
    <property type="entry name" value="HTH_MERR_2"/>
    <property type="match status" value="1"/>
</dbReference>
<evidence type="ECO:0000259" key="2">
    <source>
        <dbReference type="PROSITE" id="PS50937"/>
    </source>
</evidence>
<dbReference type="EMBL" id="WPHR01000040">
    <property type="protein sequence ID" value="MUZ75908.1"/>
    <property type="molecule type" value="Genomic_DNA"/>
</dbReference>
<proteinExistence type="predicted"/>
<reference evidence="3 4" key="1">
    <citation type="submission" date="2019-12" db="EMBL/GenBank/DDBJ databases">
        <title>Whole-genome sequencing of Allorhizobium vitis.</title>
        <authorList>
            <person name="Gan H.M."/>
            <person name="Szegedi E."/>
            <person name="Burr T."/>
            <person name="Savka M.A."/>
        </authorList>
    </citation>
    <scope>NUCLEOTIDE SEQUENCE [LARGE SCALE GENOMIC DNA]</scope>
    <source>
        <strain evidence="3 4">CG516</strain>
    </source>
</reference>
<keyword evidence="1" id="KW-0238">DNA-binding</keyword>
<dbReference type="Proteomes" id="UP000477951">
    <property type="component" value="Unassembled WGS sequence"/>
</dbReference>
<dbReference type="CDD" id="cd01109">
    <property type="entry name" value="HTH_YyaN"/>
    <property type="match status" value="1"/>
</dbReference>
<dbReference type="RefSeq" id="WP_156616452.1">
    <property type="nucleotide sequence ID" value="NZ_WPHR01000040.1"/>
</dbReference>
<evidence type="ECO:0000313" key="4">
    <source>
        <dbReference type="Proteomes" id="UP000477951"/>
    </source>
</evidence>
<dbReference type="SMART" id="SM00422">
    <property type="entry name" value="HTH_MERR"/>
    <property type="match status" value="1"/>
</dbReference>
<dbReference type="GO" id="GO:0003677">
    <property type="term" value="F:DNA binding"/>
    <property type="evidence" value="ECO:0007669"/>
    <property type="project" value="UniProtKB-KW"/>
</dbReference>
<dbReference type="InterPro" id="IPR047057">
    <property type="entry name" value="MerR_fam"/>
</dbReference>
<accession>A0A6L6VM00</accession>
<sequence length="120" mass="14047">MRISEAASTSGLSIDTIRYYEKLGLLPKVGRGSDGRRKFSAENIEWLVLLSSLRETGMPMEQMRHFAQLYQHGHETLSERRAVLLDHAEQLHKRRSVLDRCAELLAYKLKRYDEMEKERL</sequence>
<dbReference type="GO" id="GO:0003700">
    <property type="term" value="F:DNA-binding transcription factor activity"/>
    <property type="evidence" value="ECO:0007669"/>
    <property type="project" value="InterPro"/>
</dbReference>
<organism evidence="3 4">
    <name type="scientific">Agrobacterium vitis</name>
    <name type="common">Rhizobium vitis</name>
    <dbReference type="NCBI Taxonomy" id="373"/>
    <lineage>
        <taxon>Bacteria</taxon>
        <taxon>Pseudomonadati</taxon>
        <taxon>Pseudomonadota</taxon>
        <taxon>Alphaproteobacteria</taxon>
        <taxon>Hyphomicrobiales</taxon>
        <taxon>Rhizobiaceae</taxon>
        <taxon>Rhizobium/Agrobacterium group</taxon>
        <taxon>Agrobacterium</taxon>
    </lineage>
</organism>
<dbReference type="InterPro" id="IPR009061">
    <property type="entry name" value="DNA-bd_dom_put_sf"/>
</dbReference>
<dbReference type="PANTHER" id="PTHR30204">
    <property type="entry name" value="REDOX-CYCLING DRUG-SENSING TRANSCRIPTIONAL ACTIVATOR SOXR"/>
    <property type="match status" value="1"/>
</dbReference>
<dbReference type="Pfam" id="PF13411">
    <property type="entry name" value="MerR_1"/>
    <property type="match status" value="1"/>
</dbReference>
<gene>
    <name evidence="3" type="ORF">GOZ90_24925</name>
</gene>
<name>A0A6L6VM00_AGRVI</name>
<dbReference type="SUPFAM" id="SSF46955">
    <property type="entry name" value="Putative DNA-binding domain"/>
    <property type="match status" value="1"/>
</dbReference>
<dbReference type="PANTHER" id="PTHR30204:SF98">
    <property type="entry name" value="HTH-TYPE TRANSCRIPTIONAL REGULATOR ADHR"/>
    <property type="match status" value="1"/>
</dbReference>
<comment type="caution">
    <text evidence="3">The sequence shown here is derived from an EMBL/GenBank/DDBJ whole genome shotgun (WGS) entry which is preliminary data.</text>
</comment>
<dbReference type="Gene3D" id="1.10.1660.10">
    <property type="match status" value="1"/>
</dbReference>
<evidence type="ECO:0000313" key="3">
    <source>
        <dbReference type="EMBL" id="MUZ75908.1"/>
    </source>
</evidence>
<dbReference type="InterPro" id="IPR000551">
    <property type="entry name" value="MerR-type_HTH_dom"/>
</dbReference>
<evidence type="ECO:0000256" key="1">
    <source>
        <dbReference type="ARBA" id="ARBA00023125"/>
    </source>
</evidence>
<dbReference type="AlphaFoldDB" id="A0A6L6VM00"/>
<dbReference type="PRINTS" id="PR00040">
    <property type="entry name" value="HTHMERR"/>
</dbReference>
<feature type="domain" description="HTH merR-type" evidence="2">
    <location>
        <begin position="1"/>
        <end position="69"/>
    </location>
</feature>
<protein>
    <submittedName>
        <fullName evidence="3">MerR family transcriptional regulator</fullName>
    </submittedName>
</protein>
<dbReference type="PROSITE" id="PS00552">
    <property type="entry name" value="HTH_MERR_1"/>
    <property type="match status" value="1"/>
</dbReference>